<evidence type="ECO:0000256" key="8">
    <source>
        <dbReference type="ARBA" id="ARBA00022692"/>
    </source>
</evidence>
<dbReference type="PANTHER" id="PTHR23255">
    <property type="entry name" value="TRANSFORMING GROWTH FACTOR-BETA RECEPTOR TYPE I AND II"/>
    <property type="match status" value="1"/>
</dbReference>
<keyword evidence="14" id="KW-0460">Magnesium</keyword>
<keyword evidence="16 20" id="KW-0472">Membrane</keyword>
<keyword evidence="17" id="KW-0675">Receptor</keyword>
<dbReference type="InterPro" id="IPR000719">
    <property type="entry name" value="Prot_kinase_dom"/>
</dbReference>
<evidence type="ECO:0000256" key="2">
    <source>
        <dbReference type="ARBA" id="ARBA00001946"/>
    </source>
</evidence>
<feature type="compositionally biased region" description="Basic and acidic residues" evidence="19">
    <location>
        <begin position="871"/>
        <end position="880"/>
    </location>
</feature>
<evidence type="ECO:0000256" key="16">
    <source>
        <dbReference type="ARBA" id="ARBA00023136"/>
    </source>
</evidence>
<feature type="chain" id="PRO_5018556720" description="receptor protein serine/threonine kinase" evidence="21">
    <location>
        <begin position="29"/>
        <end position="980"/>
    </location>
</feature>
<dbReference type="InterPro" id="IPR045860">
    <property type="entry name" value="Snake_toxin-like_sf"/>
</dbReference>
<accession>A0A3Q0SWN2</accession>
<comment type="similarity">
    <text evidence="4">Belongs to the protein kinase superfamily. TKL Ser/Thr protein kinase family. TGFB receptor subfamily.</text>
</comment>
<dbReference type="GO" id="GO:0001944">
    <property type="term" value="P:vasculature development"/>
    <property type="evidence" value="ECO:0007669"/>
    <property type="project" value="TreeGrafter"/>
</dbReference>
<evidence type="ECO:0000256" key="6">
    <source>
        <dbReference type="ARBA" id="ARBA00022527"/>
    </source>
</evidence>
<keyword evidence="13 18" id="KW-0067">ATP-binding</keyword>
<reference evidence="23" key="1">
    <citation type="submission" date="2025-08" db="UniProtKB">
        <authorList>
            <consortium name="Ensembl"/>
        </authorList>
    </citation>
    <scope>IDENTIFICATION</scope>
</reference>
<dbReference type="InterPro" id="IPR000472">
    <property type="entry name" value="Activin_recp"/>
</dbReference>
<keyword evidence="9" id="KW-0479">Metal-binding</keyword>
<feature type="compositionally biased region" description="Polar residues" evidence="19">
    <location>
        <begin position="523"/>
        <end position="535"/>
    </location>
</feature>
<keyword evidence="24" id="KW-1185">Reference proteome</keyword>
<keyword evidence="11 18" id="KW-0547">Nucleotide-binding</keyword>
<dbReference type="PROSITE" id="PS50011">
    <property type="entry name" value="PROTEIN_KINASE_DOM"/>
    <property type="match status" value="1"/>
</dbReference>
<dbReference type="SUPFAM" id="SSF56112">
    <property type="entry name" value="Protein kinase-like (PK-like)"/>
    <property type="match status" value="1"/>
</dbReference>
<name>A0A3Q0SWN2_AMPCI</name>
<keyword evidence="15 20" id="KW-1133">Transmembrane helix</keyword>
<evidence type="ECO:0000259" key="22">
    <source>
        <dbReference type="PROSITE" id="PS50011"/>
    </source>
</evidence>
<feature type="compositionally biased region" description="Polar residues" evidence="19">
    <location>
        <begin position="547"/>
        <end position="558"/>
    </location>
</feature>
<evidence type="ECO:0000256" key="20">
    <source>
        <dbReference type="SAM" id="Phobius"/>
    </source>
</evidence>
<feature type="transmembrane region" description="Helical" evidence="20">
    <location>
        <begin position="157"/>
        <end position="178"/>
    </location>
</feature>
<dbReference type="GO" id="GO:0043235">
    <property type="term" value="C:receptor complex"/>
    <property type="evidence" value="ECO:0007669"/>
    <property type="project" value="TreeGrafter"/>
</dbReference>
<keyword evidence="12" id="KW-0418">Kinase</keyword>
<keyword evidence="6" id="KW-0723">Serine/threonine-protein kinase</keyword>
<keyword evidence="8 20" id="KW-0812">Transmembrane</keyword>
<dbReference type="FunFam" id="3.30.200.20:FF:000174">
    <property type="entry name" value="Receptor protein serine/threonine kinase"/>
    <property type="match status" value="1"/>
</dbReference>
<keyword evidence="7" id="KW-0808">Transferase</keyword>
<evidence type="ECO:0000256" key="12">
    <source>
        <dbReference type="ARBA" id="ARBA00022777"/>
    </source>
</evidence>
<feature type="compositionally biased region" description="Basic and acidic residues" evidence="19">
    <location>
        <begin position="613"/>
        <end position="637"/>
    </location>
</feature>
<dbReference type="InterPro" id="IPR011009">
    <property type="entry name" value="Kinase-like_dom_sf"/>
</dbReference>
<feature type="domain" description="Protein kinase" evidence="22">
    <location>
        <begin position="209"/>
        <end position="475"/>
    </location>
</feature>
<evidence type="ECO:0000256" key="1">
    <source>
        <dbReference type="ARBA" id="ARBA00001936"/>
    </source>
</evidence>
<dbReference type="Pfam" id="PF07714">
    <property type="entry name" value="PK_Tyr_Ser-Thr"/>
    <property type="match status" value="1"/>
</dbReference>
<dbReference type="PANTHER" id="PTHR23255:SF63">
    <property type="entry name" value="BONE MORPHOGENETIC PROTEIN RECEPTOR TYPE-2"/>
    <property type="match status" value="1"/>
</dbReference>
<evidence type="ECO:0000256" key="14">
    <source>
        <dbReference type="ARBA" id="ARBA00022842"/>
    </source>
</evidence>
<sequence>LTAMVERQWKSVFISFLPTLCVFTAAQGEVRECAFTDQQQQWEVERVAGGEGRVSPENTTIRCAKGRHCFGLWEKSPPGEVRLVKQGCWTHLGDNQGCRDDRCVVTNLPPQIQNGTYHFCCCGSDMCNVNFTEDFPLPSPTTAQPIHPHTLRYEETVIITLATVSVLAVVAAAAFFGYRMMHGDGKQGLHNLNMMEAAGSESSLDLDNLKLLELIGRGRYGAVYCGSLDERPVAVKVFTAANRQNFLNECSIYRLPLLEHDNIARFVAADERTGPEGRTEYLLVMDYYPHGSLSRYLSVQTNEWVGSCRLAHSVTRGLAYLHTELFKGGKLEGMETFRVYSGSISKVGTIRYMAPEVLEGAVNLRDCEAALKQVDMYALGLVYWETFMRCTDLFPGESVPEYQMAFQAEAGNHPTFEDMQVLVSREKQRPKFPEAWKENSLAVRSLKETMEDCWDQDAEARLTAQCAEERLAELLLIWDRSKSVTPTKPLPVIVYIVSNDLLKSGPYTDHSSTYIEEHEGVAKNTQVDTTSSVTSRVGVGTGERNRNSINQERQQQANARLPSPEGSTTSMGLRGSPSASTTTTTIISESEGPTGAAIVPVCLHLTQEDLETTKLDPKEVDKNLKESSDENLMEHSQKQFCSPDPLSPGSSSLLYPLIKMASEASGTSDTTATMPTTIFPLPKQQNLPKRPSSLPLRNKPAKKESSSSSLRFKFGRSGKSNLRQVEGTKINITAVTGSNSAVDAHRGTGTNNLPVLRDTHANGGINGTVNGHISAGISSLVTGGATGFGGSTITHNGSGALRSDDSRLSLGVITASPDEHEPLLSREREQPDQRDTSTNMTALRSARPNTNNNNSNTGHGQGDGDSGGESDGARRPERPNSLDLSFTTQDLSSFFPGEGFIQPDGALGTGDKIKKRVKTPYSLKKWRPTTWVISTDTRGPEVNNNGSTRGQSHSQNRPKSSSAIYLRGGSLASEPSDTHV</sequence>
<feature type="compositionally biased region" description="Polar residues" evidence="19">
    <location>
        <begin position="932"/>
        <end position="963"/>
    </location>
</feature>
<evidence type="ECO:0000256" key="21">
    <source>
        <dbReference type="SAM" id="SignalP"/>
    </source>
</evidence>
<feature type="region of interest" description="Disordered" evidence="19">
    <location>
        <begin position="932"/>
        <end position="980"/>
    </location>
</feature>
<dbReference type="AlphaFoldDB" id="A0A3Q0SWN2"/>
<evidence type="ECO:0000256" key="11">
    <source>
        <dbReference type="ARBA" id="ARBA00022741"/>
    </source>
</evidence>
<evidence type="ECO:0000256" key="19">
    <source>
        <dbReference type="SAM" id="MobiDB-lite"/>
    </source>
</evidence>
<organism evidence="23 24">
    <name type="scientific">Amphilophus citrinellus</name>
    <name type="common">Midas cichlid</name>
    <name type="synonym">Cichlasoma citrinellum</name>
    <dbReference type="NCBI Taxonomy" id="61819"/>
    <lineage>
        <taxon>Eukaryota</taxon>
        <taxon>Metazoa</taxon>
        <taxon>Chordata</taxon>
        <taxon>Craniata</taxon>
        <taxon>Vertebrata</taxon>
        <taxon>Euteleostomi</taxon>
        <taxon>Actinopterygii</taxon>
        <taxon>Neopterygii</taxon>
        <taxon>Teleostei</taxon>
        <taxon>Neoteleostei</taxon>
        <taxon>Acanthomorphata</taxon>
        <taxon>Ovalentaria</taxon>
        <taxon>Cichlomorphae</taxon>
        <taxon>Cichliformes</taxon>
        <taxon>Cichlidae</taxon>
        <taxon>New World cichlids</taxon>
        <taxon>Cichlasomatinae</taxon>
        <taxon>Heroini</taxon>
        <taxon>Amphilophus</taxon>
    </lineage>
</organism>
<feature type="compositionally biased region" description="Gly residues" evidence="19">
    <location>
        <begin position="859"/>
        <end position="870"/>
    </location>
</feature>
<evidence type="ECO:0000256" key="3">
    <source>
        <dbReference type="ARBA" id="ARBA00004479"/>
    </source>
</evidence>
<dbReference type="GeneTree" id="ENSGT00940000156449"/>
<feature type="binding site" evidence="18">
    <location>
        <position position="236"/>
    </location>
    <ligand>
        <name>ATP</name>
        <dbReference type="ChEBI" id="CHEBI:30616"/>
    </ligand>
</feature>
<dbReference type="PROSITE" id="PS00107">
    <property type="entry name" value="PROTEIN_KINASE_ATP"/>
    <property type="match status" value="1"/>
</dbReference>
<dbReference type="GO" id="GO:0005886">
    <property type="term" value="C:plasma membrane"/>
    <property type="evidence" value="ECO:0007669"/>
    <property type="project" value="TreeGrafter"/>
</dbReference>
<evidence type="ECO:0000256" key="5">
    <source>
        <dbReference type="ARBA" id="ARBA00012401"/>
    </source>
</evidence>
<dbReference type="Gene3D" id="2.10.60.10">
    <property type="entry name" value="CD59"/>
    <property type="match status" value="1"/>
</dbReference>
<dbReference type="Gene3D" id="3.30.200.20">
    <property type="entry name" value="Phosphorylase Kinase, domain 1"/>
    <property type="match status" value="1"/>
</dbReference>
<dbReference type="GO" id="GO:0030509">
    <property type="term" value="P:BMP signaling pathway"/>
    <property type="evidence" value="ECO:0007669"/>
    <property type="project" value="TreeGrafter"/>
</dbReference>
<dbReference type="Proteomes" id="UP000261340">
    <property type="component" value="Unplaced"/>
</dbReference>
<dbReference type="Pfam" id="PF01064">
    <property type="entry name" value="Activin_recp"/>
    <property type="match status" value="1"/>
</dbReference>
<dbReference type="Ensembl" id="ENSACIT00000028750.1">
    <property type="protein sequence ID" value="ENSACIP00000028011.1"/>
    <property type="gene ID" value="ENSACIG00000021581.1"/>
</dbReference>
<keyword evidence="10 21" id="KW-0732">Signal</keyword>
<feature type="compositionally biased region" description="Low complexity" evidence="19">
    <location>
        <begin position="849"/>
        <end position="858"/>
    </location>
</feature>
<protein>
    <recommendedName>
        <fullName evidence="5">receptor protein serine/threonine kinase</fullName>
        <ecNumber evidence="5">2.7.11.30</ecNumber>
    </recommendedName>
</protein>
<evidence type="ECO:0000256" key="13">
    <source>
        <dbReference type="ARBA" id="ARBA00022840"/>
    </source>
</evidence>
<feature type="region of interest" description="Disordered" evidence="19">
    <location>
        <begin position="814"/>
        <end position="884"/>
    </location>
</feature>
<proteinExistence type="inferred from homology"/>
<comment type="cofactor">
    <cofactor evidence="1">
        <name>Mn(2+)</name>
        <dbReference type="ChEBI" id="CHEBI:29035"/>
    </cofactor>
</comment>
<dbReference type="InterPro" id="IPR000333">
    <property type="entry name" value="TGFB_receptor"/>
</dbReference>
<evidence type="ECO:0000313" key="23">
    <source>
        <dbReference type="Ensembl" id="ENSACIP00000028011.1"/>
    </source>
</evidence>
<dbReference type="CDD" id="cd23614">
    <property type="entry name" value="TFP_LU_ECD_BMPR2"/>
    <property type="match status" value="1"/>
</dbReference>
<dbReference type="SUPFAM" id="SSF57302">
    <property type="entry name" value="Snake toxin-like"/>
    <property type="match status" value="1"/>
</dbReference>
<evidence type="ECO:0000256" key="4">
    <source>
        <dbReference type="ARBA" id="ARBA00009605"/>
    </source>
</evidence>
<evidence type="ECO:0000256" key="9">
    <source>
        <dbReference type="ARBA" id="ARBA00022723"/>
    </source>
</evidence>
<comment type="cofactor">
    <cofactor evidence="2">
        <name>Mg(2+)</name>
        <dbReference type="ChEBI" id="CHEBI:18420"/>
    </cofactor>
</comment>
<comment type="subcellular location">
    <subcellularLocation>
        <location evidence="3">Membrane</location>
        <topology evidence="3">Single-pass type I membrane protein</topology>
    </subcellularLocation>
</comment>
<evidence type="ECO:0000256" key="7">
    <source>
        <dbReference type="ARBA" id="ARBA00022679"/>
    </source>
</evidence>
<evidence type="ECO:0000256" key="10">
    <source>
        <dbReference type="ARBA" id="ARBA00022729"/>
    </source>
</evidence>
<evidence type="ECO:0000313" key="24">
    <source>
        <dbReference type="Proteomes" id="UP000261340"/>
    </source>
</evidence>
<evidence type="ECO:0000256" key="18">
    <source>
        <dbReference type="PROSITE-ProRule" id="PRU10141"/>
    </source>
</evidence>
<feature type="region of interest" description="Disordered" evidence="19">
    <location>
        <begin position="613"/>
        <end position="646"/>
    </location>
</feature>
<dbReference type="GO" id="GO:0005024">
    <property type="term" value="F:transforming growth factor beta receptor activity"/>
    <property type="evidence" value="ECO:0007669"/>
    <property type="project" value="TreeGrafter"/>
</dbReference>
<feature type="compositionally biased region" description="Basic and acidic residues" evidence="19">
    <location>
        <begin position="817"/>
        <end position="835"/>
    </location>
</feature>
<dbReference type="FunFam" id="2.10.60.10:FF:000029">
    <property type="entry name" value="Receptor protein serine/threonine kinase"/>
    <property type="match status" value="1"/>
</dbReference>
<dbReference type="InterPro" id="IPR001245">
    <property type="entry name" value="Ser-Thr/Tyr_kinase_cat_dom"/>
</dbReference>
<dbReference type="EC" id="2.7.11.30" evidence="5"/>
<feature type="region of interest" description="Disordered" evidence="19">
    <location>
        <begin position="666"/>
        <end position="714"/>
    </location>
</feature>
<dbReference type="InterPro" id="IPR017441">
    <property type="entry name" value="Protein_kinase_ATP_BS"/>
</dbReference>
<evidence type="ECO:0000256" key="17">
    <source>
        <dbReference type="ARBA" id="ARBA00023170"/>
    </source>
</evidence>
<dbReference type="GO" id="GO:0005524">
    <property type="term" value="F:ATP binding"/>
    <property type="evidence" value="ECO:0007669"/>
    <property type="project" value="UniProtKB-UniRule"/>
</dbReference>
<evidence type="ECO:0000256" key="15">
    <source>
        <dbReference type="ARBA" id="ARBA00022989"/>
    </source>
</evidence>
<dbReference type="Gene3D" id="1.10.510.10">
    <property type="entry name" value="Transferase(Phosphotransferase) domain 1"/>
    <property type="match status" value="1"/>
</dbReference>
<feature type="signal peptide" evidence="21">
    <location>
        <begin position="1"/>
        <end position="28"/>
    </location>
</feature>
<reference evidence="23" key="2">
    <citation type="submission" date="2025-09" db="UniProtKB">
        <authorList>
            <consortium name="Ensembl"/>
        </authorList>
    </citation>
    <scope>IDENTIFICATION</scope>
</reference>
<feature type="region of interest" description="Disordered" evidence="19">
    <location>
        <begin position="521"/>
        <end position="583"/>
    </location>
</feature>
<feature type="compositionally biased region" description="Polar residues" evidence="19">
    <location>
        <begin position="666"/>
        <end position="676"/>
    </location>
</feature>